<name>A0A1I8JLX0_9PLAT</name>
<dbReference type="CDD" id="cd02440">
    <property type="entry name" value="AdoMet_MTases"/>
    <property type="match status" value="1"/>
</dbReference>
<organism evidence="2 3">
    <name type="scientific">Macrostomum lignano</name>
    <dbReference type="NCBI Taxonomy" id="282301"/>
    <lineage>
        <taxon>Eukaryota</taxon>
        <taxon>Metazoa</taxon>
        <taxon>Spiralia</taxon>
        <taxon>Lophotrochozoa</taxon>
        <taxon>Platyhelminthes</taxon>
        <taxon>Rhabditophora</taxon>
        <taxon>Macrostomorpha</taxon>
        <taxon>Macrostomida</taxon>
        <taxon>Macrostomidae</taxon>
        <taxon>Macrostomum</taxon>
    </lineage>
</organism>
<evidence type="ECO:0000313" key="3">
    <source>
        <dbReference type="WBParaSite" id="maker-uti_cns_0048747-snap-gene-0.3-mRNA-1"/>
    </source>
</evidence>
<dbReference type="InterPro" id="IPR029063">
    <property type="entry name" value="SAM-dependent_MTases_sf"/>
</dbReference>
<dbReference type="Proteomes" id="UP000095280">
    <property type="component" value="Unplaced"/>
</dbReference>
<accession>A0A1I8JLX0</accession>
<keyword evidence="2" id="KW-1185">Reference proteome</keyword>
<dbReference type="Gene3D" id="3.40.50.150">
    <property type="entry name" value="Vaccinia Virus protein VP39"/>
    <property type="match status" value="1"/>
</dbReference>
<dbReference type="WBParaSite" id="maker-uti_cns_0048747-snap-gene-0.3-mRNA-1">
    <property type="protein sequence ID" value="maker-uti_cns_0048747-snap-gene-0.3-mRNA-1"/>
    <property type="gene ID" value="maker-uti_cns_0048747-snap-gene-0.3"/>
</dbReference>
<proteinExistence type="predicted"/>
<reference evidence="3" key="1">
    <citation type="submission" date="2016-11" db="UniProtKB">
        <authorList>
            <consortium name="WormBaseParasite"/>
        </authorList>
    </citation>
    <scope>IDENTIFICATION</scope>
</reference>
<dbReference type="AlphaFoldDB" id="A0A1I8JLX0"/>
<protein>
    <submittedName>
        <fullName evidence="3">MTS domain-containing protein</fullName>
    </submittedName>
</protein>
<evidence type="ECO:0000313" key="2">
    <source>
        <dbReference type="Proteomes" id="UP000095280"/>
    </source>
</evidence>
<dbReference type="SUPFAM" id="SSF53335">
    <property type="entry name" value="S-adenosyl-L-methionine-dependent methyltransferases"/>
    <property type="match status" value="1"/>
</dbReference>
<feature type="region of interest" description="Disordered" evidence="1">
    <location>
        <begin position="1"/>
        <end position="30"/>
    </location>
</feature>
<sequence>MASKELDVTPDEAKARSDKIVGDLHDKDPDGVKSMYDSWSGSYELQQQQKQPLATESIANAFFAQFDTMTSSGAKTSEMYSGFAGEYEHDLLNMSHGYTHPQKIARVADTHLKDKNARILDVCAGTGLGGVALKELGFTNIDAIDGSRGMLDLAAKKQIYKNLFEELIGSDSVKSVEQASYDAIVTSGSFLPGHLGPMHLKPLALTLKSGGLFCMAMREEYLRTDYLLDLEPTMDRMEAEGIWQKVQKGIMEHYYNDLPGVFYVYRRV</sequence>
<evidence type="ECO:0000256" key="1">
    <source>
        <dbReference type="SAM" id="MobiDB-lite"/>
    </source>
</evidence>